<accession>A0A3B1A7N9</accession>
<protein>
    <recommendedName>
        <fullName evidence="2">Nucleotidyl transferase AbiEii toxin, Type IV TA system</fullName>
    </recommendedName>
</protein>
<dbReference type="AlphaFoldDB" id="A0A3B1A7N9"/>
<dbReference type="EMBL" id="UOFR01000034">
    <property type="protein sequence ID" value="VAW95637.1"/>
    <property type="molecule type" value="Genomic_DNA"/>
</dbReference>
<gene>
    <name evidence="1" type="ORF">MNBD_GAMMA21-1506</name>
</gene>
<dbReference type="InterPro" id="IPR014942">
    <property type="entry name" value="AbiEii"/>
</dbReference>
<evidence type="ECO:0000313" key="1">
    <source>
        <dbReference type="EMBL" id="VAW95637.1"/>
    </source>
</evidence>
<dbReference type="Pfam" id="PF08843">
    <property type="entry name" value="AbiEii"/>
    <property type="match status" value="1"/>
</dbReference>
<reference evidence="1" key="1">
    <citation type="submission" date="2018-06" db="EMBL/GenBank/DDBJ databases">
        <authorList>
            <person name="Zhirakovskaya E."/>
        </authorList>
    </citation>
    <scope>NUCLEOTIDE SEQUENCE</scope>
</reference>
<name>A0A3B1A7N9_9ZZZZ</name>
<proteinExistence type="predicted"/>
<evidence type="ECO:0008006" key="2">
    <source>
        <dbReference type="Google" id="ProtNLM"/>
    </source>
</evidence>
<sequence>MLKLGELNSRMKDFYDIWLLSRQFDFDGKELAEAMRLTLKHRGTDIPDVITAFTKAFSKDKRVQWKAFHKRLAQEHIPDDLGVVVADIQAFLEPVINSEKVTGRWSAPSSWV</sequence>
<organism evidence="1">
    <name type="scientific">hydrothermal vent metagenome</name>
    <dbReference type="NCBI Taxonomy" id="652676"/>
    <lineage>
        <taxon>unclassified sequences</taxon>
        <taxon>metagenomes</taxon>
        <taxon>ecological metagenomes</taxon>
    </lineage>
</organism>